<organism evidence="1 2">
    <name type="scientific">Aspergillus vadensis (strain CBS 113365 / IMI 142717 / IBT 24658)</name>
    <dbReference type="NCBI Taxonomy" id="1448311"/>
    <lineage>
        <taxon>Eukaryota</taxon>
        <taxon>Fungi</taxon>
        <taxon>Dikarya</taxon>
        <taxon>Ascomycota</taxon>
        <taxon>Pezizomycotina</taxon>
        <taxon>Eurotiomycetes</taxon>
        <taxon>Eurotiomycetidae</taxon>
        <taxon>Eurotiales</taxon>
        <taxon>Aspergillaceae</taxon>
        <taxon>Aspergillus</taxon>
        <taxon>Aspergillus subgen. Circumdati</taxon>
    </lineage>
</organism>
<evidence type="ECO:0000313" key="2">
    <source>
        <dbReference type="Proteomes" id="UP000248405"/>
    </source>
</evidence>
<name>A0A319BBY7_ASPVC</name>
<dbReference type="EMBL" id="KZ821622">
    <property type="protein sequence ID" value="PYH69839.1"/>
    <property type="molecule type" value="Genomic_DNA"/>
</dbReference>
<dbReference type="AlphaFoldDB" id="A0A319BBY7"/>
<dbReference type="GeneID" id="37206929"/>
<protein>
    <submittedName>
        <fullName evidence="1">Uncharacterized protein</fullName>
    </submittedName>
</protein>
<dbReference type="Proteomes" id="UP000248405">
    <property type="component" value="Unassembled WGS sequence"/>
</dbReference>
<sequence length="77" mass="9556">MTIFLPRRWSGYSLRWRRYWKYLCFPFSSETCTFTFILHCSWYLEAYTTEFTSHMSSSLTKRTQLYAWIRTPVFLRT</sequence>
<dbReference type="RefSeq" id="XP_025563633.1">
    <property type="nucleotide sequence ID" value="XM_025702337.1"/>
</dbReference>
<gene>
    <name evidence="1" type="ORF">BO88DRAFT_268858</name>
</gene>
<keyword evidence="2" id="KW-1185">Reference proteome</keyword>
<accession>A0A319BBY7</accession>
<reference evidence="1" key="1">
    <citation type="submission" date="2016-12" db="EMBL/GenBank/DDBJ databases">
        <title>The genomes of Aspergillus section Nigri reveals drivers in fungal speciation.</title>
        <authorList>
            <consortium name="DOE Joint Genome Institute"/>
            <person name="Vesth T.C."/>
            <person name="Nybo J."/>
            <person name="Theobald S."/>
            <person name="Brandl J."/>
            <person name="Frisvad J.C."/>
            <person name="Nielsen K.F."/>
            <person name="Lyhne E.K."/>
            <person name="Kogle M.E."/>
            <person name="Kuo A."/>
            <person name="Riley R."/>
            <person name="Clum A."/>
            <person name="Nolan M."/>
            <person name="Lipzen A."/>
            <person name="Salamov A."/>
            <person name="Henrissat B."/>
            <person name="Wiebenga A."/>
            <person name="De Vries R.P."/>
            <person name="Grigoriev I.V."/>
            <person name="Mortensen U.H."/>
            <person name="Andersen M.R."/>
            <person name="Baker S.E."/>
        </authorList>
    </citation>
    <scope>NUCLEOTIDE SEQUENCE [LARGE SCALE GENOMIC DNA]</scope>
    <source>
        <strain evidence="1">CBS 113365</strain>
    </source>
</reference>
<evidence type="ECO:0000313" key="1">
    <source>
        <dbReference type="EMBL" id="PYH69839.1"/>
    </source>
</evidence>
<proteinExistence type="predicted"/>